<keyword evidence="2" id="KW-0813">Transport</keyword>
<keyword evidence="4 12" id="KW-0812">Transmembrane</keyword>
<dbReference type="InterPro" id="IPR005821">
    <property type="entry name" value="Ion_trans_dom"/>
</dbReference>
<dbReference type="PANTHER" id="PTHR11537:SF254">
    <property type="entry name" value="POTASSIUM VOLTAGE-GATED CHANNEL PROTEIN SHAB"/>
    <property type="match status" value="1"/>
</dbReference>
<evidence type="ECO:0000256" key="11">
    <source>
        <dbReference type="ARBA" id="ARBA00023303"/>
    </source>
</evidence>
<dbReference type="Pfam" id="PF00520">
    <property type="entry name" value="Ion_trans"/>
    <property type="match status" value="1"/>
</dbReference>
<feature type="transmembrane region" description="Helical" evidence="12">
    <location>
        <begin position="101"/>
        <end position="121"/>
    </location>
</feature>
<feature type="transmembrane region" description="Helical" evidence="12">
    <location>
        <begin position="153"/>
        <end position="174"/>
    </location>
</feature>
<keyword evidence="6" id="KW-0851">Voltage-gated channel</keyword>
<dbReference type="SUPFAM" id="SSF81324">
    <property type="entry name" value="Voltage-gated potassium channels"/>
    <property type="match status" value="1"/>
</dbReference>
<dbReference type="GO" id="GO:0005249">
    <property type="term" value="F:voltage-gated potassium channel activity"/>
    <property type="evidence" value="ECO:0007669"/>
    <property type="project" value="InterPro"/>
</dbReference>
<comment type="caution">
    <text evidence="14">The sequence shown here is derived from an EMBL/GenBank/DDBJ whole genome shotgun (WGS) entry which is preliminary data.</text>
</comment>
<keyword evidence="9" id="KW-0406">Ion transport</keyword>
<gene>
    <name evidence="14" type="ORF">GALL_212650</name>
</gene>
<evidence type="ECO:0000256" key="12">
    <source>
        <dbReference type="SAM" id="Phobius"/>
    </source>
</evidence>
<keyword evidence="8 12" id="KW-1133">Transmembrane helix</keyword>
<protein>
    <submittedName>
        <fullName evidence="14">Cyclic nucleotide-gated potassium channel</fullName>
    </submittedName>
</protein>
<feature type="transmembrane region" description="Helical" evidence="12">
    <location>
        <begin position="212"/>
        <end position="234"/>
    </location>
</feature>
<dbReference type="InterPro" id="IPR027359">
    <property type="entry name" value="Volt_channel_dom_sf"/>
</dbReference>
<dbReference type="Gene3D" id="1.20.120.350">
    <property type="entry name" value="Voltage-gated potassium channels. Chain C"/>
    <property type="match status" value="1"/>
</dbReference>
<accession>A0A1J5S8T2</accession>
<dbReference type="InterPro" id="IPR028325">
    <property type="entry name" value="VG_K_chnl"/>
</dbReference>
<reference evidence="14" key="1">
    <citation type="submission" date="2016-10" db="EMBL/GenBank/DDBJ databases">
        <title>Sequence of Gallionella enrichment culture.</title>
        <authorList>
            <person name="Poehlein A."/>
            <person name="Muehling M."/>
            <person name="Daniel R."/>
        </authorList>
    </citation>
    <scope>NUCLEOTIDE SEQUENCE</scope>
</reference>
<evidence type="ECO:0000256" key="1">
    <source>
        <dbReference type="ARBA" id="ARBA00004141"/>
    </source>
</evidence>
<evidence type="ECO:0000256" key="4">
    <source>
        <dbReference type="ARBA" id="ARBA00022692"/>
    </source>
</evidence>
<comment type="subcellular location">
    <subcellularLocation>
        <location evidence="1">Membrane</location>
        <topology evidence="1">Multi-pass membrane protein</topology>
    </subcellularLocation>
</comment>
<keyword evidence="5" id="KW-0631">Potassium channel</keyword>
<evidence type="ECO:0000256" key="5">
    <source>
        <dbReference type="ARBA" id="ARBA00022826"/>
    </source>
</evidence>
<dbReference type="GO" id="GO:0001508">
    <property type="term" value="P:action potential"/>
    <property type="evidence" value="ECO:0007669"/>
    <property type="project" value="TreeGrafter"/>
</dbReference>
<dbReference type="Gene3D" id="1.10.287.70">
    <property type="match status" value="1"/>
</dbReference>
<evidence type="ECO:0000256" key="8">
    <source>
        <dbReference type="ARBA" id="ARBA00022989"/>
    </source>
</evidence>
<evidence type="ECO:0000313" key="14">
    <source>
        <dbReference type="EMBL" id="OIQ96677.1"/>
    </source>
</evidence>
<organism evidence="14">
    <name type="scientific">mine drainage metagenome</name>
    <dbReference type="NCBI Taxonomy" id="410659"/>
    <lineage>
        <taxon>unclassified sequences</taxon>
        <taxon>metagenomes</taxon>
        <taxon>ecological metagenomes</taxon>
    </lineage>
</organism>
<keyword evidence="10 12" id="KW-0472">Membrane</keyword>
<dbReference type="PANTHER" id="PTHR11537">
    <property type="entry name" value="VOLTAGE-GATED POTASSIUM CHANNEL"/>
    <property type="match status" value="1"/>
</dbReference>
<sequence length="278" mass="30821">MSREDKAPWRDAVYQIIFEADTRAGKLFDIGLVVAIVLSVIVVMLDSVANIHVQWGHQLFYLEWFFSIVFTLEYIARIVSVNKPANYIFSFMGIIDLLSTLPSYIALFMSGASYAMALRLLRLLRIFRILKLSYYLEESEVMARALAASRRKLLVFLLAILTLVVILGTLMFVVEGPENGYTSIPESVYWAIVTLTTVGYGDISPKTPVGQAIASMVMIMGYAIIAVPTGIVTVELARSSANSNVNVAIACPSCMLEGHEKDAVYCRHCGEALLAHDY</sequence>
<feature type="transmembrane region" description="Helical" evidence="12">
    <location>
        <begin position="30"/>
        <end position="49"/>
    </location>
</feature>
<dbReference type="AlphaFoldDB" id="A0A1J5S8T2"/>
<dbReference type="GO" id="GO:0008076">
    <property type="term" value="C:voltage-gated potassium channel complex"/>
    <property type="evidence" value="ECO:0007669"/>
    <property type="project" value="InterPro"/>
</dbReference>
<dbReference type="EMBL" id="MLJW01000144">
    <property type="protein sequence ID" value="OIQ96677.1"/>
    <property type="molecule type" value="Genomic_DNA"/>
</dbReference>
<evidence type="ECO:0000256" key="7">
    <source>
        <dbReference type="ARBA" id="ARBA00022958"/>
    </source>
</evidence>
<feature type="transmembrane region" description="Helical" evidence="12">
    <location>
        <begin position="61"/>
        <end position="81"/>
    </location>
</feature>
<evidence type="ECO:0000256" key="2">
    <source>
        <dbReference type="ARBA" id="ARBA00022448"/>
    </source>
</evidence>
<evidence type="ECO:0000256" key="6">
    <source>
        <dbReference type="ARBA" id="ARBA00022882"/>
    </source>
</evidence>
<evidence type="ECO:0000256" key="3">
    <source>
        <dbReference type="ARBA" id="ARBA00022538"/>
    </source>
</evidence>
<evidence type="ECO:0000256" key="9">
    <source>
        <dbReference type="ARBA" id="ARBA00023065"/>
    </source>
</evidence>
<evidence type="ECO:0000259" key="13">
    <source>
        <dbReference type="Pfam" id="PF00520"/>
    </source>
</evidence>
<feature type="domain" description="Ion transport" evidence="13">
    <location>
        <begin position="26"/>
        <end position="239"/>
    </location>
</feature>
<dbReference type="PRINTS" id="PR00169">
    <property type="entry name" value="KCHANNEL"/>
</dbReference>
<evidence type="ECO:0000256" key="10">
    <source>
        <dbReference type="ARBA" id="ARBA00023136"/>
    </source>
</evidence>
<keyword evidence="11 14" id="KW-0407">Ion channel</keyword>
<name>A0A1J5S8T2_9ZZZZ</name>
<proteinExistence type="predicted"/>
<keyword evidence="7" id="KW-0630">Potassium</keyword>
<keyword evidence="3" id="KW-0633">Potassium transport</keyword>